<dbReference type="eggNOG" id="COG2258">
    <property type="taxonomic scope" value="Bacteria"/>
</dbReference>
<dbReference type="GO" id="GO:0030170">
    <property type="term" value="F:pyridoxal phosphate binding"/>
    <property type="evidence" value="ECO:0007669"/>
    <property type="project" value="InterPro"/>
</dbReference>
<name>Q3ATJ2_CHLCH</name>
<dbReference type="KEGG" id="cch:Cag_0410"/>
<dbReference type="SUPFAM" id="SSF50800">
    <property type="entry name" value="PK beta-barrel domain-like"/>
    <property type="match status" value="1"/>
</dbReference>
<dbReference type="PANTHER" id="PTHR36930">
    <property type="entry name" value="METAL-SULFUR CLUSTER BIOSYNTHESIS PROTEINS YUAD-RELATED"/>
    <property type="match status" value="1"/>
</dbReference>
<dbReference type="PROSITE" id="PS51340">
    <property type="entry name" value="MOSC"/>
    <property type="match status" value="1"/>
</dbReference>
<feature type="domain" description="MOSC" evidence="1">
    <location>
        <begin position="18"/>
        <end position="144"/>
    </location>
</feature>
<dbReference type="InterPro" id="IPR005302">
    <property type="entry name" value="MoCF_Sase_C"/>
</dbReference>
<evidence type="ECO:0000313" key="2">
    <source>
        <dbReference type="EMBL" id="ABB27683.1"/>
    </source>
</evidence>
<proteinExistence type="predicted"/>
<protein>
    <recommendedName>
        <fullName evidence="1">MOSC domain-containing protein</fullName>
    </recommendedName>
</protein>
<reference evidence="2" key="1">
    <citation type="submission" date="2005-08" db="EMBL/GenBank/DDBJ databases">
        <title>Complete sequence of Chlorobium chlorochromatii CaD3.</title>
        <authorList>
            <person name="Copeland A."/>
            <person name="Lucas S."/>
            <person name="Lapidus A."/>
            <person name="Barry K."/>
            <person name="Detter J.C."/>
            <person name="Glavina T."/>
            <person name="Hammon N."/>
            <person name="Israni S."/>
            <person name="Pitluck S."/>
            <person name="Bryant D."/>
            <person name="Schmutz J."/>
            <person name="Larimer F."/>
            <person name="Land M."/>
            <person name="Kyrpides N."/>
            <person name="Ivanova N."/>
            <person name="Richardson P."/>
        </authorList>
    </citation>
    <scope>NUCLEOTIDE SEQUENCE [LARGE SCALE GENOMIC DNA]</scope>
    <source>
        <strain evidence="2">CaD3</strain>
    </source>
</reference>
<dbReference type="Gene3D" id="2.40.33.20">
    <property type="entry name" value="PK beta-barrel domain-like"/>
    <property type="match status" value="1"/>
</dbReference>
<gene>
    <name evidence="2" type="ordered locus">Cag_0410</name>
</gene>
<dbReference type="InterPro" id="IPR011037">
    <property type="entry name" value="Pyrv_Knase-like_insert_dom_sf"/>
</dbReference>
<dbReference type="Pfam" id="PF03473">
    <property type="entry name" value="MOSC"/>
    <property type="match status" value="1"/>
</dbReference>
<dbReference type="GO" id="GO:0030151">
    <property type="term" value="F:molybdenum ion binding"/>
    <property type="evidence" value="ECO:0007669"/>
    <property type="project" value="InterPro"/>
</dbReference>
<sequence length="148" mass="15928">MPTIEAICISHEKGVIKEQVPSALLRTNWGIEGDAHAGEWHRQVSILASESIERMKALMPEIAYGMFAENLVTTGVDVTALRVGDQLRIGSEVVLCITQIGKECHNGACAIEQATGKCIMPTEGLFCRVLHGGTVQAGMLVEVMPQAL</sequence>
<organism evidence="2">
    <name type="scientific">Chlorobium chlorochromatii (strain CaD3)</name>
    <dbReference type="NCBI Taxonomy" id="340177"/>
    <lineage>
        <taxon>Bacteria</taxon>
        <taxon>Pseudomonadati</taxon>
        <taxon>Chlorobiota</taxon>
        <taxon>Chlorobiia</taxon>
        <taxon>Chlorobiales</taxon>
        <taxon>Chlorobiaceae</taxon>
        <taxon>Chlorobium/Pelodictyon group</taxon>
        <taxon>Chlorobium</taxon>
    </lineage>
</organism>
<dbReference type="STRING" id="340177.Cag_0410"/>
<dbReference type="PANTHER" id="PTHR36930:SF1">
    <property type="entry name" value="MOSC DOMAIN-CONTAINING PROTEIN"/>
    <property type="match status" value="1"/>
</dbReference>
<dbReference type="InterPro" id="IPR052716">
    <property type="entry name" value="MOSC_domain"/>
</dbReference>
<evidence type="ECO:0000259" key="1">
    <source>
        <dbReference type="PROSITE" id="PS51340"/>
    </source>
</evidence>
<dbReference type="GO" id="GO:0003824">
    <property type="term" value="F:catalytic activity"/>
    <property type="evidence" value="ECO:0007669"/>
    <property type="project" value="InterPro"/>
</dbReference>
<dbReference type="HOGENOM" id="CLU_122785_1_0_10"/>
<dbReference type="EMBL" id="CP000108">
    <property type="protein sequence ID" value="ABB27683.1"/>
    <property type="molecule type" value="Genomic_DNA"/>
</dbReference>
<dbReference type="AlphaFoldDB" id="Q3ATJ2"/>
<accession>Q3ATJ2</accession>
<dbReference type="OrthoDB" id="9786134at2"/>